<accession>A0AC60QJ46</accession>
<name>A0AC60QJ46_IXOPE</name>
<dbReference type="Proteomes" id="UP000805193">
    <property type="component" value="Unassembled WGS sequence"/>
</dbReference>
<comment type="caution">
    <text evidence="1">The sequence shown here is derived from an EMBL/GenBank/DDBJ whole genome shotgun (WGS) entry which is preliminary data.</text>
</comment>
<gene>
    <name evidence="1" type="ORF">HPB47_019069</name>
</gene>
<protein>
    <submittedName>
        <fullName evidence="1">Uncharacterized protein</fullName>
    </submittedName>
</protein>
<reference evidence="1 2" key="1">
    <citation type="journal article" date="2020" name="Cell">
        <title>Large-Scale Comparative Analyses of Tick Genomes Elucidate Their Genetic Diversity and Vector Capacities.</title>
        <authorList>
            <consortium name="Tick Genome and Microbiome Consortium (TIGMIC)"/>
            <person name="Jia N."/>
            <person name="Wang J."/>
            <person name="Shi W."/>
            <person name="Du L."/>
            <person name="Sun Y."/>
            <person name="Zhan W."/>
            <person name="Jiang J.F."/>
            <person name="Wang Q."/>
            <person name="Zhang B."/>
            <person name="Ji P."/>
            <person name="Bell-Sakyi L."/>
            <person name="Cui X.M."/>
            <person name="Yuan T.T."/>
            <person name="Jiang B.G."/>
            <person name="Yang W.F."/>
            <person name="Lam T.T."/>
            <person name="Chang Q.C."/>
            <person name="Ding S.J."/>
            <person name="Wang X.J."/>
            <person name="Zhu J.G."/>
            <person name="Ruan X.D."/>
            <person name="Zhao L."/>
            <person name="Wei J.T."/>
            <person name="Ye R.Z."/>
            <person name="Que T.C."/>
            <person name="Du C.H."/>
            <person name="Zhou Y.H."/>
            <person name="Cheng J.X."/>
            <person name="Dai P.F."/>
            <person name="Guo W.B."/>
            <person name="Han X.H."/>
            <person name="Huang E.J."/>
            <person name="Li L.F."/>
            <person name="Wei W."/>
            <person name="Gao Y.C."/>
            <person name="Liu J.Z."/>
            <person name="Shao H.Z."/>
            <person name="Wang X."/>
            <person name="Wang C.C."/>
            <person name="Yang T.C."/>
            <person name="Huo Q.B."/>
            <person name="Li W."/>
            <person name="Chen H.Y."/>
            <person name="Chen S.E."/>
            <person name="Zhou L.G."/>
            <person name="Ni X.B."/>
            <person name="Tian J.H."/>
            <person name="Sheng Y."/>
            <person name="Liu T."/>
            <person name="Pan Y.S."/>
            <person name="Xia L.Y."/>
            <person name="Li J."/>
            <person name="Zhao F."/>
            <person name="Cao W.C."/>
        </authorList>
    </citation>
    <scope>NUCLEOTIDE SEQUENCE [LARGE SCALE GENOMIC DNA]</scope>
    <source>
        <strain evidence="1">Iper-2018</strain>
    </source>
</reference>
<evidence type="ECO:0000313" key="2">
    <source>
        <dbReference type="Proteomes" id="UP000805193"/>
    </source>
</evidence>
<organism evidence="1 2">
    <name type="scientific">Ixodes persulcatus</name>
    <name type="common">Taiga tick</name>
    <dbReference type="NCBI Taxonomy" id="34615"/>
    <lineage>
        <taxon>Eukaryota</taxon>
        <taxon>Metazoa</taxon>
        <taxon>Ecdysozoa</taxon>
        <taxon>Arthropoda</taxon>
        <taxon>Chelicerata</taxon>
        <taxon>Arachnida</taxon>
        <taxon>Acari</taxon>
        <taxon>Parasitiformes</taxon>
        <taxon>Ixodida</taxon>
        <taxon>Ixodoidea</taxon>
        <taxon>Ixodidae</taxon>
        <taxon>Ixodinae</taxon>
        <taxon>Ixodes</taxon>
    </lineage>
</organism>
<dbReference type="EMBL" id="JABSTQ010008453">
    <property type="protein sequence ID" value="KAG0434501.1"/>
    <property type="molecule type" value="Genomic_DNA"/>
</dbReference>
<evidence type="ECO:0000313" key="1">
    <source>
        <dbReference type="EMBL" id="KAG0434501.1"/>
    </source>
</evidence>
<proteinExistence type="predicted"/>
<sequence>MDAVHNGIRLWTEWWEVHCKQRGRVVKNKGETGKANAGASWNLQWSANQVLALVQVDGIKGRSIDGSSGNATTLGKCQARLLSGNAPTDLVTKPKRGKLTAVKPKAVMGAQDKCFRCGSPKHTASSCPHRNAICYRCNPSLANTPGRANQFRNFSAEEEKSEAIYGLQDRNMNAPFYYTLKMELDTGAAVSIISKRQFQSLFPRAELSPASLILRTYTGERVKPKGVATVDVEYRDFKGKLPLHVLGEDGPPLIGRDWSTSSSLTWDR</sequence>
<keyword evidence="2" id="KW-1185">Reference proteome</keyword>